<protein>
    <submittedName>
        <fullName evidence="3">Site-specific recombinase XerD</fullName>
    </submittedName>
</protein>
<dbReference type="Gene3D" id="1.10.443.10">
    <property type="entry name" value="Intergrase catalytic core"/>
    <property type="match status" value="1"/>
</dbReference>
<comment type="caution">
    <text evidence="3">The sequence shown here is derived from an EMBL/GenBank/DDBJ whole genome shotgun (WGS) entry which is preliminary data.</text>
</comment>
<keyword evidence="1" id="KW-0233">DNA recombination</keyword>
<reference evidence="3 4" key="1">
    <citation type="submission" date="2020-08" db="EMBL/GenBank/DDBJ databases">
        <title>Sequencing the genomes of 1000 actinobacteria strains.</title>
        <authorList>
            <person name="Klenk H.-P."/>
        </authorList>
    </citation>
    <scope>NUCLEOTIDE SEQUENCE [LARGE SCALE GENOMIC DNA]</scope>
    <source>
        <strain evidence="3 4">DSM 43150</strain>
    </source>
</reference>
<evidence type="ECO:0000256" key="1">
    <source>
        <dbReference type="ARBA" id="ARBA00023172"/>
    </source>
</evidence>
<dbReference type="GO" id="GO:0015074">
    <property type="term" value="P:DNA integration"/>
    <property type="evidence" value="ECO:0007669"/>
    <property type="project" value="InterPro"/>
</dbReference>
<dbReference type="PROSITE" id="PS51898">
    <property type="entry name" value="TYR_RECOMBINASE"/>
    <property type="match status" value="1"/>
</dbReference>
<gene>
    <name evidence="3" type="ORF">BJ964_007035</name>
</gene>
<dbReference type="AlphaFoldDB" id="A0A7W7HLR2"/>
<dbReference type="GO" id="GO:0006310">
    <property type="term" value="P:DNA recombination"/>
    <property type="evidence" value="ECO:0007669"/>
    <property type="project" value="UniProtKB-KW"/>
</dbReference>
<dbReference type="InterPro" id="IPR013762">
    <property type="entry name" value="Integrase-like_cat_sf"/>
</dbReference>
<dbReference type="EMBL" id="JACHNC010000001">
    <property type="protein sequence ID" value="MBB4752874.1"/>
    <property type="molecule type" value="Genomic_DNA"/>
</dbReference>
<sequence length="169" mass="19333">MSSRRVVRASLTAGCSTSEYRNGRKGWLSAFRDAVLFKTANTFGLRRNEAWMLDVADFGRNPQGAEYGVLYVCHGKAMRKRRSVLTVWPWYPEIIEQWVQQVRPQFATSVDSGASWPSERGQRIGFTQMNTRLAAYRDALGLDPALDFHSFRRSYVTYLIEDGLDARLV</sequence>
<name>A0A7W7HLR2_9ACTN</name>
<feature type="domain" description="Tyr recombinase" evidence="2">
    <location>
        <begin position="1"/>
        <end position="169"/>
    </location>
</feature>
<organism evidence="3 4">
    <name type="scientific">Actinoplanes lobatus</name>
    <dbReference type="NCBI Taxonomy" id="113568"/>
    <lineage>
        <taxon>Bacteria</taxon>
        <taxon>Bacillati</taxon>
        <taxon>Actinomycetota</taxon>
        <taxon>Actinomycetes</taxon>
        <taxon>Micromonosporales</taxon>
        <taxon>Micromonosporaceae</taxon>
        <taxon>Actinoplanes</taxon>
    </lineage>
</organism>
<dbReference type="SUPFAM" id="SSF56349">
    <property type="entry name" value="DNA breaking-rejoining enzymes"/>
    <property type="match status" value="1"/>
</dbReference>
<evidence type="ECO:0000259" key="2">
    <source>
        <dbReference type="PROSITE" id="PS51898"/>
    </source>
</evidence>
<dbReference type="Proteomes" id="UP000590511">
    <property type="component" value="Unassembled WGS sequence"/>
</dbReference>
<proteinExistence type="predicted"/>
<dbReference type="CDD" id="cd00397">
    <property type="entry name" value="DNA_BRE_C"/>
    <property type="match status" value="1"/>
</dbReference>
<dbReference type="InterPro" id="IPR002104">
    <property type="entry name" value="Integrase_catalytic"/>
</dbReference>
<evidence type="ECO:0000313" key="4">
    <source>
        <dbReference type="Proteomes" id="UP000590511"/>
    </source>
</evidence>
<dbReference type="RefSeq" id="WP_229807263.1">
    <property type="nucleotide sequence ID" value="NZ_BOMP01000034.1"/>
</dbReference>
<evidence type="ECO:0000313" key="3">
    <source>
        <dbReference type="EMBL" id="MBB4752874.1"/>
    </source>
</evidence>
<dbReference type="Pfam" id="PF00589">
    <property type="entry name" value="Phage_integrase"/>
    <property type="match status" value="1"/>
</dbReference>
<accession>A0A7W7HLR2</accession>
<dbReference type="InterPro" id="IPR011010">
    <property type="entry name" value="DNA_brk_join_enz"/>
</dbReference>
<dbReference type="GO" id="GO:0003677">
    <property type="term" value="F:DNA binding"/>
    <property type="evidence" value="ECO:0007669"/>
    <property type="project" value="InterPro"/>
</dbReference>